<evidence type="ECO:0000256" key="2">
    <source>
        <dbReference type="SAM" id="Phobius"/>
    </source>
</evidence>
<dbReference type="InterPro" id="IPR008963">
    <property type="entry name" value="Purple_acid_Pase-like_N"/>
</dbReference>
<comment type="caution">
    <text evidence="4">The sequence shown here is derived from an EMBL/GenBank/DDBJ whole genome shotgun (WGS) entry which is preliminary data.</text>
</comment>
<dbReference type="Proteomes" id="UP000176939">
    <property type="component" value="Unassembled WGS sequence"/>
</dbReference>
<dbReference type="Pfam" id="PF19077">
    <property type="entry name" value="Big_13"/>
    <property type="match status" value="1"/>
</dbReference>
<dbReference type="InterPro" id="IPR015914">
    <property type="entry name" value="PAPs_N"/>
</dbReference>
<evidence type="ECO:0000259" key="3">
    <source>
        <dbReference type="PROSITE" id="PS50853"/>
    </source>
</evidence>
<accession>A0A1F7X418</accession>
<protein>
    <recommendedName>
        <fullName evidence="3">Fibronectin type-III domain-containing protein</fullName>
    </recommendedName>
</protein>
<dbReference type="EMBL" id="MGFQ01000019">
    <property type="protein sequence ID" value="OGM09840.1"/>
    <property type="molecule type" value="Genomic_DNA"/>
</dbReference>
<proteinExistence type="predicted"/>
<feature type="region of interest" description="Disordered" evidence="1">
    <location>
        <begin position="372"/>
        <end position="439"/>
    </location>
</feature>
<dbReference type="GO" id="GO:0003993">
    <property type="term" value="F:acid phosphatase activity"/>
    <property type="evidence" value="ECO:0007669"/>
    <property type="project" value="InterPro"/>
</dbReference>
<dbReference type="InterPro" id="IPR003961">
    <property type="entry name" value="FN3_dom"/>
</dbReference>
<dbReference type="PROSITE" id="PS50853">
    <property type="entry name" value="FN3"/>
    <property type="match status" value="1"/>
</dbReference>
<feature type="transmembrane region" description="Helical" evidence="2">
    <location>
        <begin position="6"/>
        <end position="26"/>
    </location>
</feature>
<reference evidence="4 5" key="1">
    <citation type="journal article" date="2016" name="Nat. Commun.">
        <title>Thousands of microbial genomes shed light on interconnected biogeochemical processes in an aquifer system.</title>
        <authorList>
            <person name="Anantharaman K."/>
            <person name="Brown C.T."/>
            <person name="Hug L.A."/>
            <person name="Sharon I."/>
            <person name="Castelle C.J."/>
            <person name="Probst A.J."/>
            <person name="Thomas B.C."/>
            <person name="Singh A."/>
            <person name="Wilkins M.J."/>
            <person name="Karaoz U."/>
            <person name="Brodie E.L."/>
            <person name="Williams K.H."/>
            <person name="Hubbard S.S."/>
            <person name="Banfield J.F."/>
        </authorList>
    </citation>
    <scope>NUCLEOTIDE SEQUENCE [LARGE SCALE GENOMIC DNA]</scope>
</reference>
<feature type="compositionally biased region" description="Pro residues" evidence="1">
    <location>
        <begin position="427"/>
        <end position="437"/>
    </location>
</feature>
<feature type="compositionally biased region" description="Low complexity" evidence="1">
    <location>
        <begin position="389"/>
        <end position="426"/>
    </location>
</feature>
<keyword evidence="2" id="KW-1133">Transmembrane helix</keyword>
<keyword evidence="2" id="KW-0472">Membrane</keyword>
<organism evidence="4 5">
    <name type="scientific">Candidatus Woesebacteria bacterium RBG_13_36_22</name>
    <dbReference type="NCBI Taxonomy" id="1802478"/>
    <lineage>
        <taxon>Bacteria</taxon>
        <taxon>Candidatus Woeseibacteriota</taxon>
    </lineage>
</organism>
<sequence>MNQRKVPTVIGILVLIIGLAVGIYLLQSRNIFKLGAKGETLPKDVRMTNITDSSFSVSWTTDKETGGFVSWGESEGRMDSVEEDELEENGFTHFVTIRGLSPTTTYYFKINSGANFYDNNGVPWQVTTGPVLNSITKANTISGTILTATGEPAANALIYVSVGGSSPLSTSASKDGSWVVMISSLRTNDLASFFTINQTKDVIEIAANLGPKGTSSAQIYLTSAKPVPPMVLGQTHNFKNSPSNKTDELPEANLELPQDATPTSKFTSDEKAIAEAKVVTIKSIDEGETVSSNKPEFFGEGPASTNITITVESDVISASVKVGANGSWVWSPPKNLTPGVHKITISWKDANGILKSITKTFIVQASEVPAFEATPSATPTSTPTPTPTTKPTSTPTPTSTVKSSPTATPKASLTPTPKATSTSSPLPGSPRPSPTPIQPVSGTGLPSIFLLILGVLLLTGGSVASYRLFLK</sequence>
<dbReference type="SUPFAM" id="SSF49363">
    <property type="entry name" value="Purple acid phosphatase, N-terminal domain"/>
    <property type="match status" value="1"/>
</dbReference>
<dbReference type="InterPro" id="IPR044016">
    <property type="entry name" value="Big_13"/>
</dbReference>
<feature type="transmembrane region" description="Helical" evidence="2">
    <location>
        <begin position="448"/>
        <end position="469"/>
    </location>
</feature>
<dbReference type="InterPro" id="IPR013783">
    <property type="entry name" value="Ig-like_fold"/>
</dbReference>
<dbReference type="GO" id="GO:0046872">
    <property type="term" value="F:metal ion binding"/>
    <property type="evidence" value="ECO:0007669"/>
    <property type="project" value="InterPro"/>
</dbReference>
<name>A0A1F7X418_9BACT</name>
<evidence type="ECO:0000256" key="1">
    <source>
        <dbReference type="SAM" id="MobiDB-lite"/>
    </source>
</evidence>
<feature type="domain" description="Fibronectin type-III" evidence="3">
    <location>
        <begin position="41"/>
        <end position="134"/>
    </location>
</feature>
<dbReference type="Pfam" id="PF16656">
    <property type="entry name" value="Pur_ac_phosph_N"/>
    <property type="match status" value="1"/>
</dbReference>
<dbReference type="AlphaFoldDB" id="A0A1F7X418"/>
<keyword evidence="2" id="KW-0812">Transmembrane</keyword>
<dbReference type="Gene3D" id="2.60.40.380">
    <property type="entry name" value="Purple acid phosphatase-like, N-terminal"/>
    <property type="match status" value="1"/>
</dbReference>
<evidence type="ECO:0000313" key="4">
    <source>
        <dbReference type="EMBL" id="OGM09840.1"/>
    </source>
</evidence>
<evidence type="ECO:0000313" key="5">
    <source>
        <dbReference type="Proteomes" id="UP000176939"/>
    </source>
</evidence>
<dbReference type="Gene3D" id="2.60.40.10">
    <property type="entry name" value="Immunoglobulins"/>
    <property type="match status" value="1"/>
</dbReference>
<dbReference type="CDD" id="cd00063">
    <property type="entry name" value="FN3"/>
    <property type="match status" value="1"/>
</dbReference>
<gene>
    <name evidence="4" type="ORF">A2Z67_03515</name>
</gene>